<evidence type="ECO:0000313" key="2">
    <source>
        <dbReference type="EMBL" id="QHT89749.1"/>
    </source>
</evidence>
<reference evidence="2" key="1">
    <citation type="journal article" date="2020" name="Nature">
        <title>Giant virus diversity and host interactions through global metagenomics.</title>
        <authorList>
            <person name="Schulz F."/>
            <person name="Roux S."/>
            <person name="Paez-Espino D."/>
            <person name="Jungbluth S."/>
            <person name="Walsh D.A."/>
            <person name="Denef V.J."/>
            <person name="McMahon K.D."/>
            <person name="Konstantinidis K.T."/>
            <person name="Eloe-Fadrosh E.A."/>
            <person name="Kyrpides N.C."/>
            <person name="Woyke T."/>
        </authorList>
    </citation>
    <scope>NUCLEOTIDE SEQUENCE</scope>
    <source>
        <strain evidence="2">GVMAG-M-3300023184-62</strain>
    </source>
</reference>
<name>A0A6C0IAI1_9ZZZZ</name>
<sequence length="413" mass="46197">MGATQSIDVAHVRIYQNVLNIQNPAKRQEILETLLVGNEYIVSAKKANIYGHLLSHLQALRRGVVPPPLPSINGSVVVAPVPVGATAPQQNQIIAGKSSAETKIRNPNQKNSQKALSFFSTCLRVLGLQEEVALTEEALKKAYKKAAISAHPDKGGSEEQFESITRAYAYLSEIIKLVKGQRTKDGEQAALPDLENVNKQRREASVVFQQAEPVRLNPKNLNMKSFNELFDKTRIPDPDEDGYGDWLKAEDSAAASQKKFGGKFNRTVFNEMFEDEARGRSGGGSSQLSLRNPEALILQANSGVELGRDRPETYTAPANANLHYTDLKQAYTKDNTFSGEVSGLRVENRSLETYRASREKAPDVYNDDERRAMEDYEAKQAQYERNRQLRAAQEHVTANDYFERMKRLVIRDQ</sequence>
<dbReference type="SUPFAM" id="SSF46565">
    <property type="entry name" value="Chaperone J-domain"/>
    <property type="match status" value="1"/>
</dbReference>
<dbReference type="EMBL" id="MN740152">
    <property type="protein sequence ID" value="QHT89749.1"/>
    <property type="molecule type" value="Genomic_DNA"/>
</dbReference>
<organism evidence="2">
    <name type="scientific">viral metagenome</name>
    <dbReference type="NCBI Taxonomy" id="1070528"/>
    <lineage>
        <taxon>unclassified sequences</taxon>
        <taxon>metagenomes</taxon>
        <taxon>organismal metagenomes</taxon>
    </lineage>
</organism>
<dbReference type="AlphaFoldDB" id="A0A6C0IAI1"/>
<dbReference type="InterPro" id="IPR036869">
    <property type="entry name" value="J_dom_sf"/>
</dbReference>
<dbReference type="InterPro" id="IPR001623">
    <property type="entry name" value="DnaJ_domain"/>
</dbReference>
<dbReference type="Pfam" id="PF00226">
    <property type="entry name" value="DnaJ"/>
    <property type="match status" value="1"/>
</dbReference>
<proteinExistence type="predicted"/>
<dbReference type="SMART" id="SM00271">
    <property type="entry name" value="DnaJ"/>
    <property type="match status" value="1"/>
</dbReference>
<protein>
    <recommendedName>
        <fullName evidence="1">J domain-containing protein</fullName>
    </recommendedName>
</protein>
<dbReference type="Gene3D" id="1.10.287.110">
    <property type="entry name" value="DnaJ domain"/>
    <property type="match status" value="1"/>
</dbReference>
<evidence type="ECO:0000259" key="1">
    <source>
        <dbReference type="PROSITE" id="PS50076"/>
    </source>
</evidence>
<accession>A0A6C0IAI1</accession>
<dbReference type="PROSITE" id="PS50076">
    <property type="entry name" value="DNAJ_2"/>
    <property type="match status" value="1"/>
</dbReference>
<feature type="domain" description="J" evidence="1">
    <location>
        <begin position="121"/>
        <end position="186"/>
    </location>
</feature>